<accession>A0AAV7LD57</accession>
<evidence type="ECO:0000313" key="2">
    <source>
        <dbReference type="EMBL" id="KAJ1088277.1"/>
    </source>
</evidence>
<keyword evidence="3" id="KW-1185">Reference proteome</keyword>
<comment type="caution">
    <text evidence="2">The sequence shown here is derived from an EMBL/GenBank/DDBJ whole genome shotgun (WGS) entry which is preliminary data.</text>
</comment>
<organism evidence="2 3">
    <name type="scientific">Pleurodeles waltl</name>
    <name type="common">Iberian ribbed newt</name>
    <dbReference type="NCBI Taxonomy" id="8319"/>
    <lineage>
        <taxon>Eukaryota</taxon>
        <taxon>Metazoa</taxon>
        <taxon>Chordata</taxon>
        <taxon>Craniata</taxon>
        <taxon>Vertebrata</taxon>
        <taxon>Euteleostomi</taxon>
        <taxon>Amphibia</taxon>
        <taxon>Batrachia</taxon>
        <taxon>Caudata</taxon>
        <taxon>Salamandroidea</taxon>
        <taxon>Salamandridae</taxon>
        <taxon>Pleurodelinae</taxon>
        <taxon>Pleurodeles</taxon>
    </lineage>
</organism>
<reference evidence="2" key="1">
    <citation type="journal article" date="2022" name="bioRxiv">
        <title>Sequencing and chromosome-scale assembly of the giantPleurodeles waltlgenome.</title>
        <authorList>
            <person name="Brown T."/>
            <person name="Elewa A."/>
            <person name="Iarovenko S."/>
            <person name="Subramanian E."/>
            <person name="Araus A.J."/>
            <person name="Petzold A."/>
            <person name="Susuki M."/>
            <person name="Suzuki K.-i.T."/>
            <person name="Hayashi T."/>
            <person name="Toyoda A."/>
            <person name="Oliveira C."/>
            <person name="Osipova E."/>
            <person name="Leigh N.D."/>
            <person name="Simon A."/>
            <person name="Yun M.H."/>
        </authorList>
    </citation>
    <scope>NUCLEOTIDE SEQUENCE</scope>
    <source>
        <strain evidence="2">20211129_DDA</strain>
        <tissue evidence="2">Liver</tissue>
    </source>
</reference>
<dbReference type="AlphaFoldDB" id="A0AAV7LD57"/>
<evidence type="ECO:0000256" key="1">
    <source>
        <dbReference type="SAM" id="MobiDB-lite"/>
    </source>
</evidence>
<evidence type="ECO:0000313" key="3">
    <source>
        <dbReference type="Proteomes" id="UP001066276"/>
    </source>
</evidence>
<dbReference type="Proteomes" id="UP001066276">
    <property type="component" value="Chromosome 11"/>
</dbReference>
<proteinExistence type="predicted"/>
<name>A0AAV7LD57_PLEWA</name>
<gene>
    <name evidence="2" type="ORF">NDU88_001435</name>
</gene>
<protein>
    <submittedName>
        <fullName evidence="2">Uncharacterized protein</fullName>
    </submittedName>
</protein>
<sequence length="85" mass="9172">MQRGSAECVGRKRLFRRAARIVIRTRHPAGDSSTEDVPHWSSAGRAEDRQGFPFGGIPETPASARLPGGHPGSLVARLFALPLIN</sequence>
<feature type="region of interest" description="Disordered" evidence="1">
    <location>
        <begin position="26"/>
        <end position="69"/>
    </location>
</feature>
<dbReference type="EMBL" id="JANPWB010000015">
    <property type="protein sequence ID" value="KAJ1088277.1"/>
    <property type="molecule type" value="Genomic_DNA"/>
</dbReference>